<feature type="compositionally biased region" description="Low complexity" evidence="1">
    <location>
        <begin position="506"/>
        <end position="523"/>
    </location>
</feature>
<name>A0ABM0M3X7_SACKO</name>
<evidence type="ECO:0000313" key="4">
    <source>
        <dbReference type="RefSeq" id="XP_006814718.1"/>
    </source>
</evidence>
<dbReference type="PANTHER" id="PTHR23011">
    <property type="entry name" value="CYCLIC NUCLEOTIDE-BINDING DOMAIN CONTAINING PROTEIN"/>
    <property type="match status" value="1"/>
</dbReference>
<dbReference type="PROSITE" id="PS50042">
    <property type="entry name" value="CNMP_BINDING_3"/>
    <property type="match status" value="2"/>
</dbReference>
<dbReference type="InterPro" id="IPR014710">
    <property type="entry name" value="RmlC-like_jellyroll"/>
</dbReference>
<proteinExistence type="predicted"/>
<dbReference type="CDD" id="cd00038">
    <property type="entry name" value="CAP_ED"/>
    <property type="match status" value="1"/>
</dbReference>
<feature type="region of interest" description="Disordered" evidence="1">
    <location>
        <begin position="551"/>
        <end position="580"/>
    </location>
</feature>
<dbReference type="GeneID" id="100377915"/>
<feature type="region of interest" description="Disordered" evidence="1">
    <location>
        <begin position="499"/>
        <end position="525"/>
    </location>
</feature>
<feature type="compositionally biased region" description="Basic and acidic residues" evidence="1">
    <location>
        <begin position="22"/>
        <end position="35"/>
    </location>
</feature>
<accession>A0ABM0M3X7</accession>
<evidence type="ECO:0000259" key="2">
    <source>
        <dbReference type="PROSITE" id="PS50042"/>
    </source>
</evidence>
<evidence type="ECO:0000256" key="1">
    <source>
        <dbReference type="SAM" id="MobiDB-lite"/>
    </source>
</evidence>
<reference evidence="4" key="1">
    <citation type="submission" date="2025-08" db="UniProtKB">
        <authorList>
            <consortium name="RefSeq"/>
        </authorList>
    </citation>
    <scope>IDENTIFICATION</scope>
    <source>
        <tissue evidence="4">Testes</tissue>
    </source>
</reference>
<dbReference type="Pfam" id="PF00027">
    <property type="entry name" value="cNMP_binding"/>
    <property type="match status" value="1"/>
</dbReference>
<dbReference type="RefSeq" id="XP_006814718.1">
    <property type="nucleotide sequence ID" value="XM_006814655.1"/>
</dbReference>
<feature type="domain" description="Cyclic nucleotide-binding" evidence="2">
    <location>
        <begin position="392"/>
        <end position="430"/>
    </location>
</feature>
<organism evidence="3 4">
    <name type="scientific">Saccoglossus kowalevskii</name>
    <name type="common">Acorn worm</name>
    <dbReference type="NCBI Taxonomy" id="10224"/>
    <lineage>
        <taxon>Eukaryota</taxon>
        <taxon>Metazoa</taxon>
        <taxon>Hemichordata</taxon>
        <taxon>Enteropneusta</taxon>
        <taxon>Harrimaniidae</taxon>
        <taxon>Saccoglossus</taxon>
    </lineage>
</organism>
<dbReference type="InterPro" id="IPR018488">
    <property type="entry name" value="cNMP-bd_CS"/>
</dbReference>
<feature type="region of interest" description="Disordered" evidence="1">
    <location>
        <begin position="1"/>
        <end position="76"/>
    </location>
</feature>
<dbReference type="Gene3D" id="2.60.120.10">
    <property type="entry name" value="Jelly Rolls"/>
    <property type="match status" value="2"/>
</dbReference>
<dbReference type="SUPFAM" id="SSF51206">
    <property type="entry name" value="cAMP-binding domain-like"/>
    <property type="match status" value="2"/>
</dbReference>
<evidence type="ECO:0000313" key="3">
    <source>
        <dbReference type="Proteomes" id="UP000694865"/>
    </source>
</evidence>
<feature type="compositionally biased region" description="Basic residues" evidence="1">
    <location>
        <begin position="1"/>
        <end position="10"/>
    </location>
</feature>
<sequence>MSGDKKRRGGKQTNQPASATPKDYRNDHCEDEPPRSQRRRQSKGSAYHILPASHQLSARTRVDRSTLRRATLTPNLPGIGTPRVKIMSDVAKQKGSAVVFQDTGSPKQSVVTITANKPQRPSEGGGNDIFKQMRIEAAKKARERFQHAIRLILTLIRVFNMIQSRAEKEAHSKAQMTFTEIAEQFQSDEMKNSGLSFNPNDFKAKREINISSEVKNILSLPSEQRSPEQLLTALYGLQTMKSFAEYPLHMQEKLTRVAWFENIPPRKVIIRQGHYAEAFYFIISGSAVVTIMETNPVTGEAKLRTATVLRKGSSFGELALLHHSVRTATVSSQGHVQLLAIGREDFFDIFMRGQRPGEEPEHITFLRQVECLKDFPFEKLMEHPERCLFHFYKRGQIIVKDSNSSEWLYVVKSGTCQVLKQLKAVKPGEYHAHRGVKLPRIDDSGGGVSRARHSERQRALSMSPRNQKDSMLSELEEARDELRPLPNLFLTRTRTADSIQEVNRLTSPSSSSSSSSTPSPTSPVSEFDIRKGAVLIKKSVSKSKYRNFTSAKKSRVKIDEANNPSPYSRNKENYLTPRPKDKKDKSVFVQLELLYPKHVFGLNTLIFDEDLIAVQQTSVHLISRGAECIMLHKSFFTKHADDKVRRAVRQSHRPYPTTETLQDHLQDFTNWNHFKKEAVHTIVWGKS</sequence>
<gene>
    <name evidence="4" type="primary">LOC100377915</name>
</gene>
<dbReference type="Proteomes" id="UP000694865">
    <property type="component" value="Unplaced"/>
</dbReference>
<feature type="region of interest" description="Disordered" evidence="1">
    <location>
        <begin position="437"/>
        <end position="476"/>
    </location>
</feature>
<protein>
    <submittedName>
        <fullName evidence="4">Cyclic nucleotide-binding domain-containing protein 2-like</fullName>
    </submittedName>
</protein>
<keyword evidence="3" id="KW-1185">Reference proteome</keyword>
<feature type="domain" description="Cyclic nucleotide-binding" evidence="2">
    <location>
        <begin position="242"/>
        <end position="352"/>
    </location>
</feature>
<dbReference type="PROSITE" id="PS00889">
    <property type="entry name" value="CNMP_BINDING_2"/>
    <property type="match status" value="1"/>
</dbReference>
<dbReference type="InterPro" id="IPR000595">
    <property type="entry name" value="cNMP-bd_dom"/>
</dbReference>
<dbReference type="PANTHER" id="PTHR23011:SF28">
    <property type="entry name" value="CYCLIC NUCLEOTIDE-BINDING DOMAIN CONTAINING PROTEIN"/>
    <property type="match status" value="1"/>
</dbReference>
<dbReference type="SMART" id="SM00100">
    <property type="entry name" value="cNMP"/>
    <property type="match status" value="1"/>
</dbReference>
<dbReference type="InterPro" id="IPR018490">
    <property type="entry name" value="cNMP-bd_dom_sf"/>
</dbReference>